<proteinExistence type="inferred from homology"/>
<feature type="chain" id="PRO_5043043688" evidence="2">
    <location>
        <begin position="30"/>
        <end position="454"/>
    </location>
</feature>
<evidence type="ECO:0000256" key="1">
    <source>
        <dbReference type="ARBA" id="ARBA00008668"/>
    </source>
</evidence>
<dbReference type="InterPro" id="IPR050592">
    <property type="entry name" value="GDSL_lipolytic_enzyme"/>
</dbReference>
<evidence type="ECO:0000313" key="4">
    <source>
        <dbReference type="Proteomes" id="UP001418222"/>
    </source>
</evidence>
<organism evidence="3 4">
    <name type="scientific">Platanthera zijinensis</name>
    <dbReference type="NCBI Taxonomy" id="2320716"/>
    <lineage>
        <taxon>Eukaryota</taxon>
        <taxon>Viridiplantae</taxon>
        <taxon>Streptophyta</taxon>
        <taxon>Embryophyta</taxon>
        <taxon>Tracheophyta</taxon>
        <taxon>Spermatophyta</taxon>
        <taxon>Magnoliopsida</taxon>
        <taxon>Liliopsida</taxon>
        <taxon>Asparagales</taxon>
        <taxon>Orchidaceae</taxon>
        <taxon>Orchidoideae</taxon>
        <taxon>Orchideae</taxon>
        <taxon>Orchidinae</taxon>
        <taxon>Platanthera</taxon>
    </lineage>
</organism>
<evidence type="ECO:0000256" key="2">
    <source>
        <dbReference type="SAM" id="SignalP"/>
    </source>
</evidence>
<dbReference type="Pfam" id="PF00657">
    <property type="entry name" value="Lipase_GDSL"/>
    <property type="match status" value="1"/>
</dbReference>
<dbReference type="InterPro" id="IPR001087">
    <property type="entry name" value="GDSL"/>
</dbReference>
<dbReference type="CDD" id="cd01837">
    <property type="entry name" value="SGNH_plant_lipase_like"/>
    <property type="match status" value="1"/>
</dbReference>
<dbReference type="PANTHER" id="PTHR45642">
    <property type="entry name" value="GDSL ESTERASE/LIPASE EXL3"/>
    <property type="match status" value="1"/>
</dbReference>
<dbReference type="PANTHER" id="PTHR45642:SF3">
    <property type="entry name" value="OS09G0540400 PROTEIN"/>
    <property type="match status" value="1"/>
</dbReference>
<comment type="similarity">
    <text evidence="1">Belongs to the 'GDSL' lipolytic enzyme family.</text>
</comment>
<dbReference type="PROSITE" id="PS51257">
    <property type="entry name" value="PROKAR_LIPOPROTEIN"/>
    <property type="match status" value="1"/>
</dbReference>
<protein>
    <submittedName>
        <fullName evidence="3">GDSL esterase/lipase</fullName>
    </submittedName>
</protein>
<dbReference type="EMBL" id="JBBWWQ010000004">
    <property type="protein sequence ID" value="KAK8948432.1"/>
    <property type="molecule type" value="Genomic_DNA"/>
</dbReference>
<dbReference type="SUPFAM" id="SSF52266">
    <property type="entry name" value="SGNH hydrolase"/>
    <property type="match status" value="1"/>
</dbReference>
<dbReference type="AlphaFoldDB" id="A0AAP0BTG3"/>
<dbReference type="Gene3D" id="3.40.50.1110">
    <property type="entry name" value="SGNH hydrolase"/>
    <property type="match status" value="2"/>
</dbReference>
<accession>A0AAP0BTG3</accession>
<evidence type="ECO:0000313" key="3">
    <source>
        <dbReference type="EMBL" id="KAK8948432.1"/>
    </source>
</evidence>
<comment type="caution">
    <text evidence="3">The sequence shown here is derived from an EMBL/GenBank/DDBJ whole genome shotgun (WGS) entry which is preliminary data.</text>
</comment>
<gene>
    <name evidence="3" type="ORF">KSP39_PZI005475</name>
</gene>
<keyword evidence="4" id="KW-1185">Reference proteome</keyword>
<dbReference type="InterPro" id="IPR036514">
    <property type="entry name" value="SGNH_hydro_sf"/>
</dbReference>
<reference evidence="3 4" key="1">
    <citation type="journal article" date="2022" name="Nat. Plants">
        <title>Genomes of leafy and leafless Platanthera orchids illuminate the evolution of mycoheterotrophy.</title>
        <authorList>
            <person name="Li M.H."/>
            <person name="Liu K.W."/>
            <person name="Li Z."/>
            <person name="Lu H.C."/>
            <person name="Ye Q.L."/>
            <person name="Zhang D."/>
            <person name="Wang J.Y."/>
            <person name="Li Y.F."/>
            <person name="Zhong Z.M."/>
            <person name="Liu X."/>
            <person name="Yu X."/>
            <person name="Liu D.K."/>
            <person name="Tu X.D."/>
            <person name="Liu B."/>
            <person name="Hao Y."/>
            <person name="Liao X.Y."/>
            <person name="Jiang Y.T."/>
            <person name="Sun W.H."/>
            <person name="Chen J."/>
            <person name="Chen Y.Q."/>
            <person name="Ai Y."/>
            <person name="Zhai J.W."/>
            <person name="Wu S.S."/>
            <person name="Zhou Z."/>
            <person name="Hsiao Y.Y."/>
            <person name="Wu W.L."/>
            <person name="Chen Y.Y."/>
            <person name="Lin Y.F."/>
            <person name="Hsu J.L."/>
            <person name="Li C.Y."/>
            <person name="Wang Z.W."/>
            <person name="Zhao X."/>
            <person name="Zhong W.Y."/>
            <person name="Ma X.K."/>
            <person name="Ma L."/>
            <person name="Huang J."/>
            <person name="Chen G.Z."/>
            <person name="Huang M.Z."/>
            <person name="Huang L."/>
            <person name="Peng D.H."/>
            <person name="Luo Y.B."/>
            <person name="Zou S.Q."/>
            <person name="Chen S.P."/>
            <person name="Lan S."/>
            <person name="Tsai W.C."/>
            <person name="Van de Peer Y."/>
            <person name="Liu Z.J."/>
        </authorList>
    </citation>
    <scope>NUCLEOTIDE SEQUENCE [LARGE SCALE GENOMIC DNA]</scope>
    <source>
        <strain evidence="3">Lor287</strain>
    </source>
</reference>
<dbReference type="InterPro" id="IPR035669">
    <property type="entry name" value="SGNH_plant_lipase-like"/>
</dbReference>
<feature type="signal peptide" evidence="2">
    <location>
        <begin position="1"/>
        <end position="29"/>
    </location>
</feature>
<sequence>MPRKKPLSNSTRPPLLLLLPLFLLACAAAKSQATAGDRKSPISAIFAFGDSTVDTGNNNYIATALKSNFPPYGRDFLTHMPTGRFTNGKLIPDFVASYLGIKEELPPYLDWSLGEEELLSGVSFGSAGSGLDPLTASLSAVISVLDQVDYFRNYINRIDQMVGVKRRRDLIKTAVFVLSSGTNDFIAYSTVPLRGEVFSVEGYQGFLLTKVKEFIQVLSDLGANRIVVSGLPPMGCLPIVITLKASDGIHDRGCINSLNSIALDYNTKLRATLREYSSSSSSSEAQMFYVDPFKPLLDIITSPASYVRNDRLVHGLVQSPVGLPWVQSSLNYAVWMVDRQIDPWRELDASSAVRHLRGMDQDTWLSCLSPLGLVVLSARIMQNVYSFRPGFNKSSEGCCGTGLVEAAVLCNLKSLVCTDASKYVFWDSMHPTEKAYFITFNSFRPVIEQVLKSY</sequence>
<name>A0AAP0BTG3_9ASPA</name>
<keyword evidence="2" id="KW-0732">Signal</keyword>
<dbReference type="Proteomes" id="UP001418222">
    <property type="component" value="Unassembled WGS sequence"/>
</dbReference>
<dbReference type="GO" id="GO:0016788">
    <property type="term" value="F:hydrolase activity, acting on ester bonds"/>
    <property type="evidence" value="ECO:0007669"/>
    <property type="project" value="InterPro"/>
</dbReference>